<dbReference type="InterPro" id="IPR044672">
    <property type="entry name" value="MOCS2A"/>
</dbReference>
<dbReference type="InterPro" id="IPR010038">
    <property type="entry name" value="MoaD_arc-typ"/>
</dbReference>
<gene>
    <name evidence="4" type="primary">moaD</name>
    <name evidence="4" type="ORF">NDM98_05150</name>
</gene>
<dbReference type="SUPFAM" id="SSF54285">
    <property type="entry name" value="MoaD/ThiS"/>
    <property type="match status" value="1"/>
</dbReference>
<dbReference type="Gene3D" id="3.10.20.30">
    <property type="match status" value="1"/>
</dbReference>
<dbReference type="InterPro" id="IPR016155">
    <property type="entry name" value="Mopterin_synth/thiamin_S_b"/>
</dbReference>
<organism evidence="4 5">
    <name type="scientific">Alkalicoccobacillus plakortidis</name>
    <dbReference type="NCBI Taxonomy" id="444060"/>
    <lineage>
        <taxon>Bacteria</taxon>
        <taxon>Bacillati</taxon>
        <taxon>Bacillota</taxon>
        <taxon>Bacilli</taxon>
        <taxon>Bacillales</taxon>
        <taxon>Bacillaceae</taxon>
        <taxon>Alkalicoccobacillus</taxon>
    </lineage>
</organism>
<evidence type="ECO:0000313" key="4">
    <source>
        <dbReference type="EMBL" id="MCM2674942.1"/>
    </source>
</evidence>
<keyword evidence="5" id="KW-1185">Reference proteome</keyword>
<dbReference type="InterPro" id="IPR012675">
    <property type="entry name" value="Beta-grasp_dom_sf"/>
</dbReference>
<dbReference type="InterPro" id="IPR003749">
    <property type="entry name" value="ThiS/MoaD-like"/>
</dbReference>
<dbReference type="EMBL" id="JAMQJY010000001">
    <property type="protein sequence ID" value="MCM2674942.1"/>
    <property type="molecule type" value="Genomic_DNA"/>
</dbReference>
<evidence type="ECO:0000256" key="2">
    <source>
        <dbReference type="ARBA" id="ARBA00024200"/>
    </source>
</evidence>
<evidence type="ECO:0000256" key="3">
    <source>
        <dbReference type="ARBA" id="ARBA00024247"/>
    </source>
</evidence>
<dbReference type="CDD" id="cd00754">
    <property type="entry name" value="Ubl_MoaD"/>
    <property type="match status" value="1"/>
</dbReference>
<protein>
    <recommendedName>
        <fullName evidence="3">Molybdopterin synthase sulfur carrier subunit</fullName>
    </recommendedName>
</protein>
<evidence type="ECO:0000256" key="1">
    <source>
        <dbReference type="ARBA" id="ARBA00022741"/>
    </source>
</evidence>
<name>A0ABT0XGC8_9BACI</name>
<dbReference type="Pfam" id="PF02597">
    <property type="entry name" value="ThiS"/>
    <property type="match status" value="1"/>
</dbReference>
<dbReference type="NCBIfam" id="TIGR01687">
    <property type="entry name" value="moaD_arch"/>
    <property type="match status" value="1"/>
</dbReference>
<dbReference type="PANTHER" id="PTHR33359:SF1">
    <property type="entry name" value="MOLYBDOPTERIN SYNTHASE SULFUR CARRIER SUBUNIT"/>
    <property type="match status" value="1"/>
</dbReference>
<comment type="similarity">
    <text evidence="2">Belongs to the MoaD family.</text>
</comment>
<comment type="caution">
    <text evidence="4">The sequence shown here is derived from an EMBL/GenBank/DDBJ whole genome shotgun (WGS) entry which is preliminary data.</text>
</comment>
<dbReference type="NCBIfam" id="TIGR01682">
    <property type="entry name" value="moaD"/>
    <property type="match status" value="1"/>
</dbReference>
<dbReference type="RefSeq" id="WP_251605097.1">
    <property type="nucleotide sequence ID" value="NZ_JAMQJY010000001.1"/>
</dbReference>
<keyword evidence="1" id="KW-0547">Nucleotide-binding</keyword>
<evidence type="ECO:0000313" key="5">
    <source>
        <dbReference type="Proteomes" id="UP001203665"/>
    </source>
</evidence>
<dbReference type="PANTHER" id="PTHR33359">
    <property type="entry name" value="MOLYBDOPTERIN SYNTHASE SULFUR CARRIER SUBUNIT"/>
    <property type="match status" value="1"/>
</dbReference>
<sequence length="76" mass="8416">MITVKCFASLEEKIGTHILELSYSEKTVKELVDELQKTYQIELDSVMVAVNEEYAEQETIVRAGDTLALIPPVSGG</sequence>
<dbReference type="Proteomes" id="UP001203665">
    <property type="component" value="Unassembled WGS sequence"/>
</dbReference>
<accession>A0ABT0XGC8</accession>
<proteinExistence type="inferred from homology"/>
<reference evidence="4" key="1">
    <citation type="submission" date="2022-06" db="EMBL/GenBank/DDBJ databases">
        <title>Alkalicoccobacillus porphyridii sp. nov., isolated from a marine red alga, Porphyridium purpureum and reclassification of Shouchella plakortidis and Shouchella gibsonii as Alkalicoccobacillus plakortidis comb. nov. and Alkalicoccobacillus gibsonii comb. nov.</title>
        <authorList>
            <person name="Kim K.H."/>
            <person name="Lee J.K."/>
            <person name="Han D.M."/>
            <person name="Baek J.H."/>
            <person name="Jeon C.O."/>
        </authorList>
    </citation>
    <scope>NUCLEOTIDE SEQUENCE</scope>
    <source>
        <strain evidence="4">DSM 19153</strain>
    </source>
</reference>